<feature type="domain" description="MBG" evidence="4">
    <location>
        <begin position="845"/>
        <end position="915"/>
    </location>
</feature>
<sequence length="1130" mass="117519">MNVHFGFKQHFDRKRLEAFGDKKEHYKMFKAGKHWLYAGIFLLSMSAGLISSETIGHADTSAEDQTSDTTASSSESSHVAVLRSSTSGNSDATSDTATSSSSAADTSATTATSSTATSSASSSSATLAASTAESKSNSAASTTGTSKASGASSSSATSSKTTSQASSASEANVNSIESTAPLSSAGLSSTENSVSSGASSDGLKSTATGSSGEVASVAATAATSQKSALKFMTMSQASLNLADTNLTLNQIKTATTGLTHDELVNFLETYNAESKAKGGTIYVLDDNDQLIQVTNKAATYTVTYTYKDGNGNTLAPSKTLSGAISDTTLLQQPVYVAGYQIDMDKTQIAFVADASASLQYYFSNLGGLTTATNMEQFLNAMFDSFRGNNVNETGTFNYVYKKSSASITPNNQTITVGDPVPALSTFVSKVVDDSGNTLDKSLVSSPDYASIDGKTPGTYKINLEYFNSATAEYIIGQATLTVKAQLATASINDSTITYGDDSNGTYTFNVTENGPTVSGLNAADFTITDQSGAAPVLSGSGHLNAGTYTVKLSASGLAKFAAVGGYDMTKLGAITGKLTVNPKPVALTLQTIHRTYTGSLITDFTGTIPSGVFLAGDKINYTITAGSQTKKAINAGTYMLSFNNGTNSNYVISPVSGWLVIDKADATVTIKDASKVFGSSDPSFTVTVSGVKGNDTLKYTISRESGESVGTYSITGTDAATDNLNYDVTFGKGIFTITPQATDPNQATDQVTVSKVNLVYGQAVPTLTLQAGSDKISLAGVTYSNSDFVFTDANGNVVASPTNAGTYTATLSTAKQQEIIKANPNYSLTAANFIAGTVTITKAPVTVQVNNQTKVYGEADPILTATEIGKVGQDSLIYKLIRLAGENVGTYTITGTSLSTDNPNYDLTFVPGTLTITPLQTTPGDETTEVSVNNQTITFGDATPTFTVAYGDEVVNHVELTNADFTFDGSATIPTNVGTYQVALNADAIAAIEKANPNYTFSASDFIGGTYTINPLGTTPDDKTTEVTVNDQTITYGDDTPTFTVTYGDKVVNHVALTNADFTFDGSATIPTNVGTYQVALNADAISRIEKANPNYTFSASDFIGGTYTINPLATDPKDAETKVTVNDQA</sequence>
<dbReference type="NCBIfam" id="TIGR03715">
    <property type="entry name" value="KxYKxGKxW"/>
    <property type="match status" value="1"/>
</dbReference>
<organism evidence="5 6">
    <name type="scientific">Secundilactobacillus folii</name>
    <dbReference type="NCBI Taxonomy" id="2678357"/>
    <lineage>
        <taxon>Bacteria</taxon>
        <taxon>Bacillati</taxon>
        <taxon>Bacillota</taxon>
        <taxon>Bacilli</taxon>
        <taxon>Lactobacillales</taxon>
        <taxon>Lactobacillaceae</taxon>
        <taxon>Secundilactobacillus</taxon>
    </lineage>
</organism>
<dbReference type="Pfam" id="PF18676">
    <property type="entry name" value="MBG_2"/>
    <property type="match status" value="2"/>
</dbReference>
<feature type="domain" description="MBG" evidence="3">
    <location>
        <begin position="488"/>
        <end position="582"/>
    </location>
</feature>
<dbReference type="InterPro" id="IPR041286">
    <property type="entry name" value="MBG_2"/>
</dbReference>
<dbReference type="Gene3D" id="3.10.430.110">
    <property type="match status" value="4"/>
</dbReference>
<evidence type="ECO:0000259" key="3">
    <source>
        <dbReference type="Pfam" id="PF17883"/>
    </source>
</evidence>
<feature type="compositionally biased region" description="Low complexity" evidence="2">
    <location>
        <begin position="84"/>
        <end position="169"/>
    </location>
</feature>
<gene>
    <name evidence="5" type="ORF">GM612_11075</name>
</gene>
<feature type="compositionally biased region" description="Low complexity" evidence="2">
    <location>
        <begin position="67"/>
        <end position="77"/>
    </location>
</feature>
<feature type="domain" description="MBG" evidence="3">
    <location>
        <begin position="1025"/>
        <end position="1112"/>
    </location>
</feature>
<feature type="domain" description="MBG" evidence="4">
    <location>
        <begin position="667"/>
        <end position="736"/>
    </location>
</feature>
<dbReference type="InterPro" id="IPR022263">
    <property type="entry name" value="KxYKxGKxW"/>
</dbReference>
<protein>
    <recommendedName>
        <fullName evidence="7">Gram-positive cocci surface proteins LPxTG domain-containing protein</fullName>
    </recommendedName>
</protein>
<dbReference type="RefSeq" id="WP_155432419.1">
    <property type="nucleotide sequence ID" value="NZ_WNJO01000018.1"/>
</dbReference>
<evidence type="ECO:0000256" key="1">
    <source>
        <dbReference type="ARBA" id="ARBA00022729"/>
    </source>
</evidence>
<evidence type="ECO:0000259" key="4">
    <source>
        <dbReference type="Pfam" id="PF18676"/>
    </source>
</evidence>
<feature type="compositionally biased region" description="Polar residues" evidence="2">
    <location>
        <begin position="170"/>
        <end position="206"/>
    </location>
</feature>
<dbReference type="Pfam" id="PF17883">
    <property type="entry name" value="MBG"/>
    <property type="match status" value="4"/>
</dbReference>
<feature type="domain" description="MBG" evidence="3">
    <location>
        <begin position="762"/>
        <end position="842"/>
    </location>
</feature>
<accession>A0A7X3C4A2</accession>
<keyword evidence="1" id="KW-0732">Signal</keyword>
<dbReference type="AlphaFoldDB" id="A0A7X3C4A2"/>
<evidence type="ECO:0000313" key="5">
    <source>
        <dbReference type="EMBL" id="MTV83159.1"/>
    </source>
</evidence>
<feature type="domain" description="MBG" evidence="3">
    <location>
        <begin position="933"/>
        <end position="1015"/>
    </location>
</feature>
<dbReference type="Pfam" id="PF19258">
    <property type="entry name" value="KxYKxGKxW_sig"/>
    <property type="match status" value="1"/>
</dbReference>
<dbReference type="InterPro" id="IPR041277">
    <property type="entry name" value="MBG_Lactobacillales"/>
</dbReference>
<evidence type="ECO:0008006" key="7">
    <source>
        <dbReference type="Google" id="ProtNLM"/>
    </source>
</evidence>
<evidence type="ECO:0000313" key="6">
    <source>
        <dbReference type="Proteomes" id="UP000466388"/>
    </source>
</evidence>
<dbReference type="EMBL" id="WNJO01000018">
    <property type="protein sequence ID" value="MTV83159.1"/>
    <property type="molecule type" value="Genomic_DNA"/>
</dbReference>
<reference evidence="5 6" key="1">
    <citation type="submission" date="2019-11" db="EMBL/GenBank/DDBJ databases">
        <title>Lactobacillus sp. nov. CRM56-3, isolated from fermented tea leaves.</title>
        <authorList>
            <person name="Phuengjayaem S."/>
            <person name="Tanasupawat S."/>
        </authorList>
    </citation>
    <scope>NUCLEOTIDE SEQUENCE [LARGE SCALE GENOMIC DNA]</scope>
    <source>
        <strain evidence="5 6">CRM56-3</strain>
    </source>
</reference>
<feature type="region of interest" description="Disordered" evidence="2">
    <location>
        <begin position="60"/>
        <end position="210"/>
    </location>
</feature>
<dbReference type="Proteomes" id="UP000466388">
    <property type="component" value="Unassembled WGS sequence"/>
</dbReference>
<feature type="non-terminal residue" evidence="5">
    <location>
        <position position="1130"/>
    </location>
</feature>
<comment type="caution">
    <text evidence="5">The sequence shown here is derived from an EMBL/GenBank/DDBJ whole genome shotgun (WGS) entry which is preliminary data.</text>
</comment>
<name>A0A7X3C4A2_9LACO</name>
<evidence type="ECO:0000256" key="2">
    <source>
        <dbReference type="SAM" id="MobiDB-lite"/>
    </source>
</evidence>
<proteinExistence type="predicted"/>
<keyword evidence="6" id="KW-1185">Reference proteome</keyword>